<evidence type="ECO:0008006" key="4">
    <source>
        <dbReference type="Google" id="ProtNLM"/>
    </source>
</evidence>
<dbReference type="Proteomes" id="UP000265566">
    <property type="component" value="Chromosome 7"/>
</dbReference>
<feature type="transmembrane region" description="Helical" evidence="1">
    <location>
        <begin position="15"/>
        <end position="40"/>
    </location>
</feature>
<protein>
    <recommendedName>
        <fullName evidence="4">Transmembrane protein</fullName>
    </recommendedName>
</protein>
<dbReference type="Gramene" id="rna42575">
    <property type="protein sequence ID" value="RHN47921.1"/>
    <property type="gene ID" value="gene42575"/>
</dbReference>
<evidence type="ECO:0000256" key="1">
    <source>
        <dbReference type="SAM" id="Phobius"/>
    </source>
</evidence>
<accession>A0A396H5Y1</accession>
<dbReference type="EMBL" id="PSQE01000007">
    <property type="protein sequence ID" value="RHN47921.1"/>
    <property type="molecule type" value="Genomic_DNA"/>
</dbReference>
<evidence type="ECO:0000313" key="3">
    <source>
        <dbReference type="Proteomes" id="UP000265566"/>
    </source>
</evidence>
<name>A0A396H5Y1_MEDTR</name>
<evidence type="ECO:0000313" key="2">
    <source>
        <dbReference type="EMBL" id="RHN47921.1"/>
    </source>
</evidence>
<reference evidence="3" key="1">
    <citation type="journal article" date="2018" name="Nat. Plants">
        <title>Whole-genome landscape of Medicago truncatula symbiotic genes.</title>
        <authorList>
            <person name="Pecrix Y."/>
            <person name="Staton S.E."/>
            <person name="Sallet E."/>
            <person name="Lelandais-Briere C."/>
            <person name="Moreau S."/>
            <person name="Carrere S."/>
            <person name="Blein T."/>
            <person name="Jardinaud M.F."/>
            <person name="Latrasse D."/>
            <person name="Zouine M."/>
            <person name="Zahm M."/>
            <person name="Kreplak J."/>
            <person name="Mayjonade B."/>
            <person name="Satge C."/>
            <person name="Perez M."/>
            <person name="Cauet S."/>
            <person name="Marande W."/>
            <person name="Chantry-Darmon C."/>
            <person name="Lopez-Roques C."/>
            <person name="Bouchez O."/>
            <person name="Berard A."/>
            <person name="Debelle F."/>
            <person name="Munos S."/>
            <person name="Bendahmane A."/>
            <person name="Berges H."/>
            <person name="Niebel A."/>
            <person name="Buitink J."/>
            <person name="Frugier F."/>
            <person name="Benhamed M."/>
            <person name="Crespi M."/>
            <person name="Gouzy J."/>
            <person name="Gamas P."/>
        </authorList>
    </citation>
    <scope>NUCLEOTIDE SEQUENCE [LARGE SCALE GENOMIC DNA]</scope>
    <source>
        <strain evidence="3">cv. Jemalong A17</strain>
    </source>
</reference>
<keyword evidence="1" id="KW-1133">Transmembrane helix</keyword>
<keyword evidence="1" id="KW-0812">Transmembrane</keyword>
<dbReference type="AlphaFoldDB" id="A0A396H5Y1"/>
<sequence length="96" mass="10883">MPSAQNIMATSIGCIYYYLLFLLWLLSTITLFVESHVVLVRGKLFLLRNIQSFGTINRQMSMLSLAQCWDQLVSPIIPLGLYTNLPTTQMLAFAHS</sequence>
<keyword evidence="1" id="KW-0472">Membrane</keyword>
<comment type="caution">
    <text evidence="2">The sequence shown here is derived from an EMBL/GenBank/DDBJ whole genome shotgun (WGS) entry which is preliminary data.</text>
</comment>
<organism evidence="2 3">
    <name type="scientific">Medicago truncatula</name>
    <name type="common">Barrel medic</name>
    <name type="synonym">Medicago tribuloides</name>
    <dbReference type="NCBI Taxonomy" id="3880"/>
    <lineage>
        <taxon>Eukaryota</taxon>
        <taxon>Viridiplantae</taxon>
        <taxon>Streptophyta</taxon>
        <taxon>Embryophyta</taxon>
        <taxon>Tracheophyta</taxon>
        <taxon>Spermatophyta</taxon>
        <taxon>Magnoliopsida</taxon>
        <taxon>eudicotyledons</taxon>
        <taxon>Gunneridae</taxon>
        <taxon>Pentapetalae</taxon>
        <taxon>rosids</taxon>
        <taxon>fabids</taxon>
        <taxon>Fabales</taxon>
        <taxon>Fabaceae</taxon>
        <taxon>Papilionoideae</taxon>
        <taxon>50 kb inversion clade</taxon>
        <taxon>NPAAA clade</taxon>
        <taxon>Hologalegina</taxon>
        <taxon>IRL clade</taxon>
        <taxon>Trifolieae</taxon>
        <taxon>Medicago</taxon>
    </lineage>
</organism>
<proteinExistence type="predicted"/>
<gene>
    <name evidence="2" type="ORF">MtrunA17_Chr7g0258201</name>
</gene>